<keyword evidence="2" id="KW-1185">Reference proteome</keyword>
<name>A0A1Y0T390_9CAUD</name>
<gene>
    <name evidence="1" type="ORF">NOXIFER_178</name>
</gene>
<organism evidence="1 2">
    <name type="scientific">Pseudomonas phage Noxifer</name>
    <dbReference type="NCBI Taxonomy" id="2006684"/>
    <lineage>
        <taxon>Viruses</taxon>
        <taxon>Duplodnaviria</taxon>
        <taxon>Heunggongvirae</taxon>
        <taxon>Uroviricota</taxon>
        <taxon>Caudoviricetes</taxon>
        <taxon>Chimalliviridae</taxon>
        <taxon>Noxifervirus</taxon>
        <taxon>Noxifervirus noxifer</taxon>
    </lineage>
</organism>
<dbReference type="Proteomes" id="UP000224829">
    <property type="component" value="Segment"/>
</dbReference>
<proteinExistence type="predicted"/>
<evidence type="ECO:0000313" key="2">
    <source>
        <dbReference type="Proteomes" id="UP000224829"/>
    </source>
</evidence>
<sequence>MAGGYPINAVADREQCVFAAATLDIPATHVTINVSFRMG</sequence>
<dbReference type="EMBL" id="MF063068">
    <property type="protein sequence ID" value="ARV77347.1"/>
    <property type="molecule type" value="Genomic_DNA"/>
</dbReference>
<reference evidence="1 2" key="1">
    <citation type="submission" date="2017-05" db="EMBL/GenBank/DDBJ databases">
        <authorList>
            <person name="Song R."/>
            <person name="Chenine A.L."/>
            <person name="Ruprecht R.M."/>
        </authorList>
    </citation>
    <scope>NUCLEOTIDE SEQUENCE [LARGE SCALE GENOMIC DNA]</scope>
</reference>
<evidence type="ECO:0000313" key="1">
    <source>
        <dbReference type="EMBL" id="ARV77347.1"/>
    </source>
</evidence>
<accession>A0A1Y0T390</accession>
<protein>
    <submittedName>
        <fullName evidence="1">Uncharacterized protein</fullName>
    </submittedName>
</protein>